<dbReference type="Proteomes" id="UP000186002">
    <property type="component" value="Unassembled WGS sequence"/>
</dbReference>
<dbReference type="InterPro" id="IPR022789">
    <property type="entry name" value="ParD"/>
</dbReference>
<evidence type="ECO:0000313" key="4">
    <source>
        <dbReference type="EMBL" id="SHL27599.1"/>
    </source>
</evidence>
<dbReference type="Gene3D" id="6.10.10.120">
    <property type="entry name" value="Antitoxin ParD1-like"/>
    <property type="match status" value="1"/>
</dbReference>
<evidence type="ECO:0000259" key="3">
    <source>
        <dbReference type="Pfam" id="PF01402"/>
    </source>
</evidence>
<dbReference type="SUPFAM" id="SSF47598">
    <property type="entry name" value="Ribbon-helix-helix"/>
    <property type="match status" value="1"/>
</dbReference>
<dbReference type="STRING" id="735517.SAMN05444272_0184"/>
<feature type="domain" description="Ribbon-helix-helix protein CopG" evidence="3">
    <location>
        <begin position="6"/>
        <end position="42"/>
    </location>
</feature>
<dbReference type="InterPro" id="IPR002145">
    <property type="entry name" value="CopG"/>
</dbReference>
<dbReference type="Pfam" id="PF01402">
    <property type="entry name" value="RHH_1"/>
    <property type="match status" value="1"/>
</dbReference>
<dbReference type="EMBL" id="FRBW01000001">
    <property type="protein sequence ID" value="SHL27599.1"/>
    <property type="molecule type" value="Genomic_DNA"/>
</dbReference>
<proteinExistence type="inferred from homology"/>
<sequence length="87" mass="9504">MSAAEKLTITVPSDLAEALRQTVADGNYASASEVIQEALLEWSRNREAGQRNQQLLQAAIQAGLESGKGFAAEEVFSELRTRYCEKS</sequence>
<dbReference type="CDD" id="cd22231">
    <property type="entry name" value="RHH_NikR_HicB-like"/>
    <property type="match status" value="1"/>
</dbReference>
<evidence type="ECO:0000256" key="1">
    <source>
        <dbReference type="ARBA" id="ARBA00008580"/>
    </source>
</evidence>
<dbReference type="InterPro" id="IPR010985">
    <property type="entry name" value="Ribbon_hlx_hlx"/>
</dbReference>
<dbReference type="PANTHER" id="PTHR36582:SF2">
    <property type="entry name" value="ANTITOXIN PARD"/>
    <property type="match status" value="1"/>
</dbReference>
<dbReference type="AlphaFoldDB" id="A0A1M6ZB28"/>
<organism evidence="4 5">
    <name type="scientific">Roseibium suaedae</name>
    <dbReference type="NCBI Taxonomy" id="735517"/>
    <lineage>
        <taxon>Bacteria</taxon>
        <taxon>Pseudomonadati</taxon>
        <taxon>Pseudomonadota</taxon>
        <taxon>Alphaproteobacteria</taxon>
        <taxon>Hyphomicrobiales</taxon>
        <taxon>Stappiaceae</taxon>
        <taxon>Roseibium</taxon>
    </lineage>
</organism>
<protein>
    <submittedName>
        <fullName evidence="4">Antitoxin ParD1/3/4</fullName>
    </submittedName>
</protein>
<keyword evidence="2" id="KW-1277">Toxin-antitoxin system</keyword>
<reference evidence="4 5" key="1">
    <citation type="submission" date="2016-11" db="EMBL/GenBank/DDBJ databases">
        <authorList>
            <person name="Jaros S."/>
            <person name="Januszkiewicz K."/>
            <person name="Wedrychowicz H."/>
        </authorList>
    </citation>
    <scope>NUCLEOTIDE SEQUENCE [LARGE SCALE GENOMIC DNA]</scope>
    <source>
        <strain evidence="4 5">DSM 22153</strain>
    </source>
</reference>
<dbReference type="PANTHER" id="PTHR36582">
    <property type="entry name" value="ANTITOXIN PARD"/>
    <property type="match status" value="1"/>
</dbReference>
<accession>A0A1M6ZB28</accession>
<name>A0A1M6ZB28_9HYPH</name>
<evidence type="ECO:0000256" key="2">
    <source>
        <dbReference type="ARBA" id="ARBA00022649"/>
    </source>
</evidence>
<keyword evidence="5" id="KW-1185">Reference proteome</keyword>
<dbReference type="GO" id="GO:0006355">
    <property type="term" value="P:regulation of DNA-templated transcription"/>
    <property type="evidence" value="ECO:0007669"/>
    <property type="project" value="InterPro"/>
</dbReference>
<dbReference type="RefSeq" id="WP_073007605.1">
    <property type="nucleotide sequence ID" value="NZ_FRBW01000001.1"/>
</dbReference>
<dbReference type="InterPro" id="IPR038296">
    <property type="entry name" value="ParD_sf"/>
</dbReference>
<evidence type="ECO:0000313" key="5">
    <source>
        <dbReference type="Proteomes" id="UP000186002"/>
    </source>
</evidence>
<gene>
    <name evidence="4" type="ORF">SAMN05444272_0184</name>
</gene>
<dbReference type="OrthoDB" id="514770at2"/>
<comment type="similarity">
    <text evidence="1">Belongs to the ParD antitoxin family.</text>
</comment>